<dbReference type="InterPro" id="IPR011707">
    <property type="entry name" value="Cu-oxidase-like_N"/>
</dbReference>
<keyword evidence="5" id="KW-0732">Signal</keyword>
<dbReference type="Pfam" id="PF00394">
    <property type="entry name" value="Cu-oxidase"/>
    <property type="match status" value="1"/>
</dbReference>
<evidence type="ECO:0000259" key="8">
    <source>
        <dbReference type="Pfam" id="PF07732"/>
    </source>
</evidence>
<dbReference type="InterPro" id="IPR011706">
    <property type="entry name" value="Cu-oxidase_C"/>
</dbReference>
<dbReference type="InterPro" id="IPR033138">
    <property type="entry name" value="Cu_oxidase_CS"/>
</dbReference>
<evidence type="ECO:0000256" key="2">
    <source>
        <dbReference type="ARBA" id="ARBA00022723"/>
    </source>
</evidence>
<keyword evidence="2" id="KW-0479">Metal-binding</keyword>
<keyword evidence="3" id="KW-0560">Oxidoreductase</keyword>
<dbReference type="EMBL" id="CAJVQA010007810">
    <property type="protein sequence ID" value="CAG8662274.1"/>
    <property type="molecule type" value="Genomic_DNA"/>
</dbReference>
<protein>
    <submittedName>
        <fullName evidence="9">12670_t:CDS:1</fullName>
    </submittedName>
</protein>
<feature type="signal peptide" evidence="5">
    <location>
        <begin position="1"/>
        <end position="27"/>
    </location>
</feature>
<dbReference type="GO" id="GO:0005507">
    <property type="term" value="F:copper ion binding"/>
    <property type="evidence" value="ECO:0007669"/>
    <property type="project" value="InterPro"/>
</dbReference>
<evidence type="ECO:0000259" key="7">
    <source>
        <dbReference type="Pfam" id="PF07731"/>
    </source>
</evidence>
<dbReference type="Proteomes" id="UP000789759">
    <property type="component" value="Unassembled WGS sequence"/>
</dbReference>
<comment type="similarity">
    <text evidence="1">Belongs to the multicopper oxidase family.</text>
</comment>
<comment type="caution">
    <text evidence="9">The sequence shown here is derived from an EMBL/GenBank/DDBJ whole genome shotgun (WGS) entry which is preliminary data.</text>
</comment>
<dbReference type="InterPro" id="IPR008972">
    <property type="entry name" value="Cupredoxin"/>
</dbReference>
<dbReference type="GO" id="GO:0016491">
    <property type="term" value="F:oxidoreductase activity"/>
    <property type="evidence" value="ECO:0007669"/>
    <property type="project" value="UniProtKB-KW"/>
</dbReference>
<evidence type="ECO:0000256" key="5">
    <source>
        <dbReference type="SAM" id="SignalP"/>
    </source>
</evidence>
<dbReference type="Pfam" id="PF07731">
    <property type="entry name" value="Cu-oxidase_2"/>
    <property type="match status" value="1"/>
</dbReference>
<dbReference type="Gene3D" id="2.60.40.420">
    <property type="entry name" value="Cupredoxins - blue copper proteins"/>
    <property type="match status" value="3"/>
</dbReference>
<evidence type="ECO:0000256" key="1">
    <source>
        <dbReference type="ARBA" id="ARBA00010609"/>
    </source>
</evidence>
<reference evidence="9" key="1">
    <citation type="submission" date="2021-06" db="EMBL/GenBank/DDBJ databases">
        <authorList>
            <person name="Kallberg Y."/>
            <person name="Tangrot J."/>
            <person name="Rosling A."/>
        </authorList>
    </citation>
    <scope>NUCLEOTIDE SEQUENCE</scope>
    <source>
        <strain evidence="9">FL966</strain>
    </source>
</reference>
<evidence type="ECO:0000256" key="3">
    <source>
        <dbReference type="ARBA" id="ARBA00023002"/>
    </source>
</evidence>
<dbReference type="PROSITE" id="PS00080">
    <property type="entry name" value="MULTICOPPER_OXIDASE2"/>
    <property type="match status" value="1"/>
</dbReference>
<name>A0A9N9E6M7_9GLOM</name>
<evidence type="ECO:0000256" key="4">
    <source>
        <dbReference type="ARBA" id="ARBA00023008"/>
    </source>
</evidence>
<evidence type="ECO:0000313" key="10">
    <source>
        <dbReference type="Proteomes" id="UP000789759"/>
    </source>
</evidence>
<evidence type="ECO:0000259" key="6">
    <source>
        <dbReference type="Pfam" id="PF00394"/>
    </source>
</evidence>
<accession>A0A9N9E6M7</accession>
<feature type="chain" id="PRO_5040370700" evidence="5">
    <location>
        <begin position="28"/>
        <end position="618"/>
    </location>
</feature>
<proteinExistence type="inferred from homology"/>
<dbReference type="InterPro" id="IPR002355">
    <property type="entry name" value="Cu_oxidase_Cu_BS"/>
</dbReference>
<gene>
    <name evidence="9" type="ORF">CPELLU_LOCUS9858</name>
</gene>
<keyword evidence="10" id="KW-1185">Reference proteome</keyword>
<organism evidence="9 10">
    <name type="scientific">Cetraspora pellucida</name>
    <dbReference type="NCBI Taxonomy" id="1433469"/>
    <lineage>
        <taxon>Eukaryota</taxon>
        <taxon>Fungi</taxon>
        <taxon>Fungi incertae sedis</taxon>
        <taxon>Mucoromycota</taxon>
        <taxon>Glomeromycotina</taxon>
        <taxon>Glomeromycetes</taxon>
        <taxon>Diversisporales</taxon>
        <taxon>Gigasporaceae</taxon>
        <taxon>Cetraspora</taxon>
    </lineage>
</organism>
<sequence>MDMKIALKKIILAVLLIILQLSISALSTPRPREIKVNDNDIIDWTVATHSRNVDGCKEREVVVVYPTYDENGKKLKPEDASFPGPTLILNKGQRVRILIRNELEGPTTVHWHGLYMKNNPYADGVPTITQCLIYSHKIFLYDFYANDIPGTHWYHAHYKPQRVDGFYGYIIIKDDDNSYIDLVEDKQNRCPYCVLISDWFHRRAEDLINQYSYCNVTNQLTPEPVPNSVLINGKGGGNCNKILMHSSIETDHIYHFERKKKYRLRILNAGALTIYYFSIDHHMLEIIEVEGMRVKSTEQVKLLPISVGQRYSVIATTNNTTTNNFWMRFQTSTDCLRPDTPQDQKELLIKEIKAIVNYNESDIKKPNTTPWGGDLHCTDLNYTLLFQANDLLKVPYPELDPKTNQPNYQNLSFKIYMTTINSTKNINKNYETYGSISLISGPQDKLLKDNNTIFGYPENTFHFTMLNLKMVEQYGSKIYKPELNAIVLDKESQHGHSFWVMEYQYDCYAEVVKFDHPIRRDTVTVPSHSRVKIRFKVGNIGVWAFHCHIEWHMEVGMLAQFVELPHKFPELPPPPNDTTVKDKAGNNVTLTTWEGLCTNPHKPIFEIPWEEIEKLCGT</sequence>
<dbReference type="SUPFAM" id="SSF49503">
    <property type="entry name" value="Cupredoxins"/>
    <property type="match status" value="3"/>
</dbReference>
<evidence type="ECO:0000313" key="9">
    <source>
        <dbReference type="EMBL" id="CAG8662274.1"/>
    </source>
</evidence>
<dbReference type="PANTHER" id="PTHR11709:SF394">
    <property type="entry name" value="FI03373P-RELATED"/>
    <property type="match status" value="1"/>
</dbReference>
<dbReference type="PROSITE" id="PS00079">
    <property type="entry name" value="MULTICOPPER_OXIDASE1"/>
    <property type="match status" value="1"/>
</dbReference>
<dbReference type="AlphaFoldDB" id="A0A9N9E6M7"/>
<dbReference type="InterPro" id="IPR045087">
    <property type="entry name" value="Cu-oxidase_fam"/>
</dbReference>
<feature type="domain" description="Plastocyanin-like" evidence="8">
    <location>
        <begin position="80"/>
        <end position="175"/>
    </location>
</feature>
<dbReference type="Pfam" id="PF07732">
    <property type="entry name" value="Cu-oxidase_3"/>
    <property type="match status" value="1"/>
</dbReference>
<feature type="domain" description="Plastocyanin-like" evidence="6">
    <location>
        <begin position="192"/>
        <end position="334"/>
    </location>
</feature>
<feature type="domain" description="Plastocyanin-like" evidence="7">
    <location>
        <begin position="494"/>
        <end position="565"/>
    </location>
</feature>
<dbReference type="PANTHER" id="PTHR11709">
    <property type="entry name" value="MULTI-COPPER OXIDASE"/>
    <property type="match status" value="1"/>
</dbReference>
<dbReference type="OrthoDB" id="2121828at2759"/>
<dbReference type="InterPro" id="IPR001117">
    <property type="entry name" value="Cu-oxidase_2nd"/>
</dbReference>
<keyword evidence="4" id="KW-0186">Copper</keyword>